<name>A0A2P1EL79_9VIRU</name>
<dbReference type="Proteomes" id="UP000289600">
    <property type="component" value="Segment"/>
</dbReference>
<organism evidence="1 2">
    <name type="scientific">Moumouvirus australiensis</name>
    <dbReference type="NCBI Taxonomy" id="2109587"/>
    <lineage>
        <taxon>Viruses</taxon>
        <taxon>Varidnaviria</taxon>
        <taxon>Bamfordvirae</taxon>
        <taxon>Nucleocytoviricota</taxon>
        <taxon>Megaviricetes</taxon>
        <taxon>Imitervirales</taxon>
        <taxon>Mimiviridae</taxon>
        <taxon>Megamimivirinae</taxon>
        <taxon>Moumouvirus</taxon>
        <taxon>Moumouvirus australiense</taxon>
    </lineage>
</organism>
<evidence type="ECO:0000313" key="1">
    <source>
        <dbReference type="EMBL" id="AVL94656.1"/>
    </source>
</evidence>
<dbReference type="EMBL" id="MG807320">
    <property type="protein sequence ID" value="AVL94656.1"/>
    <property type="molecule type" value="Genomic_DNA"/>
</dbReference>
<proteinExistence type="predicted"/>
<reference evidence="2" key="1">
    <citation type="submission" date="2018-01" db="EMBL/GenBank/DDBJ databases">
        <title>Testimony of 'menage a trois' revealed by the proteome of Megavirus virophage.</title>
        <authorList>
            <person name="Jeudy S."/>
            <person name="Bertaux L."/>
            <person name="Alempic J.-M."/>
            <person name="Lartigue A."/>
            <person name="Legendre M."/>
            <person name="Philippe N."/>
            <person name="Beucher L."/>
            <person name="Biondi E."/>
            <person name="Juul S."/>
            <person name="Turner D."/>
            <person name="Coute Y."/>
            <person name="Claverie J.-M."/>
            <person name="Abergel C."/>
        </authorList>
    </citation>
    <scope>NUCLEOTIDE SEQUENCE [LARGE SCALE GENOMIC DNA]</scope>
</reference>
<protein>
    <submittedName>
        <fullName evidence="1">Uncharacterized protein</fullName>
    </submittedName>
</protein>
<evidence type="ECO:0000313" key="2">
    <source>
        <dbReference type="Proteomes" id="UP000289600"/>
    </source>
</evidence>
<gene>
    <name evidence="1" type="ORF">mc_270</name>
</gene>
<accession>A0A2P1EL79</accession>
<keyword evidence="2" id="KW-1185">Reference proteome</keyword>
<sequence length="147" mass="17327">MNTLNYGTICNHSRLERIDDNFVRCLTCGQSLISQKTIANNKRVKDFTKENNNFTRNFNRNFSNQLEQLDAKSQIPKYEYYTDKYNANLISINKATQLLSDPPKYEVDVNGSKNYLTQSQINIILKNINAMNIDYDQYMIIKMRYQK</sequence>